<sequence>MMIDLTNKNTTFNVACSDPMRFHHDQAFQFSSVIYREARWVKTGHLCSLKNSERVELNYVNLKSEDMNCFLRYWVNSDHDIFREMIIDEFPQEIDMRIMMKEIVAVETTRFGKLFIVITAKFPTSREHTVLCIGYHNSKLTLRTYSPDEAFNYCNETGESFRTENEVLGLLNQKKDLVKQLENVTEEAEKAELEAKIQSLMDEMNALIGSCDAGIAIIA</sequence>
<dbReference type="InParanoid" id="G0P4H6"/>
<evidence type="ECO:0000256" key="1">
    <source>
        <dbReference type="SAM" id="Coils"/>
    </source>
</evidence>
<dbReference type="AlphaFoldDB" id="G0P4H6"/>
<dbReference type="Proteomes" id="UP000008068">
    <property type="component" value="Unassembled WGS sequence"/>
</dbReference>
<evidence type="ECO:0008006" key="4">
    <source>
        <dbReference type="Google" id="ProtNLM"/>
    </source>
</evidence>
<evidence type="ECO:0000313" key="2">
    <source>
        <dbReference type="EMBL" id="EGT44728.1"/>
    </source>
</evidence>
<name>G0P4H6_CAEBE</name>
<organism evidence="3">
    <name type="scientific">Caenorhabditis brenneri</name>
    <name type="common">Nematode worm</name>
    <dbReference type="NCBI Taxonomy" id="135651"/>
    <lineage>
        <taxon>Eukaryota</taxon>
        <taxon>Metazoa</taxon>
        <taxon>Ecdysozoa</taxon>
        <taxon>Nematoda</taxon>
        <taxon>Chromadorea</taxon>
        <taxon>Rhabditida</taxon>
        <taxon>Rhabditina</taxon>
        <taxon>Rhabditomorpha</taxon>
        <taxon>Rhabditoidea</taxon>
        <taxon>Rhabditidae</taxon>
        <taxon>Peloderinae</taxon>
        <taxon>Caenorhabditis</taxon>
    </lineage>
</organism>
<gene>
    <name evidence="2" type="ORF">CAEBREN_10530</name>
</gene>
<dbReference type="HOGENOM" id="CLU_044397_2_0_1"/>
<evidence type="ECO:0000313" key="3">
    <source>
        <dbReference type="Proteomes" id="UP000008068"/>
    </source>
</evidence>
<feature type="coiled-coil region" evidence="1">
    <location>
        <begin position="167"/>
        <end position="210"/>
    </location>
</feature>
<protein>
    <recommendedName>
        <fullName evidence="4">F-box associated domain-containing protein</fullName>
    </recommendedName>
</protein>
<keyword evidence="3" id="KW-1185">Reference proteome</keyword>
<dbReference type="EMBL" id="GL380063">
    <property type="protein sequence ID" value="EGT44728.1"/>
    <property type="molecule type" value="Genomic_DNA"/>
</dbReference>
<reference evidence="3" key="1">
    <citation type="submission" date="2011-07" db="EMBL/GenBank/DDBJ databases">
        <authorList>
            <consortium name="Caenorhabditis brenneri Sequencing and Analysis Consortium"/>
            <person name="Wilson R.K."/>
        </authorList>
    </citation>
    <scope>NUCLEOTIDE SEQUENCE [LARGE SCALE GENOMIC DNA]</scope>
    <source>
        <strain evidence="3">PB2801</strain>
    </source>
</reference>
<proteinExistence type="predicted"/>
<accession>G0P4H6</accession>
<keyword evidence="1" id="KW-0175">Coiled coil</keyword>